<dbReference type="EMBL" id="JASJUT010000013">
    <property type="protein sequence ID" value="MDK2597935.1"/>
    <property type="molecule type" value="Genomic_DNA"/>
</dbReference>
<gene>
    <name evidence="1" type="ORF">QNM18_22985</name>
</gene>
<comment type="caution">
    <text evidence="1">The sequence shown here is derived from an EMBL/GenBank/DDBJ whole genome shotgun (WGS) entry which is preliminary data.</text>
</comment>
<organism evidence="1 2">
    <name type="scientific">Pseudoalteromonas obscura</name>
    <dbReference type="NCBI Taxonomy" id="3048491"/>
    <lineage>
        <taxon>Bacteria</taxon>
        <taxon>Pseudomonadati</taxon>
        <taxon>Pseudomonadota</taxon>
        <taxon>Gammaproteobacteria</taxon>
        <taxon>Alteromonadales</taxon>
        <taxon>Pseudoalteromonadaceae</taxon>
        <taxon>Pseudoalteromonas</taxon>
    </lineage>
</organism>
<evidence type="ECO:0000313" key="1">
    <source>
        <dbReference type="EMBL" id="MDK2597935.1"/>
    </source>
</evidence>
<proteinExistence type="predicted"/>
<dbReference type="Proteomes" id="UP001231915">
    <property type="component" value="Unassembled WGS sequence"/>
</dbReference>
<sequence>MNLLSLFKSKPESTQEVKDSEPAFKVSARGTDYFVTDVESLFNSKQVQKQAKLASQHVARQKSAS</sequence>
<protein>
    <recommendedName>
        <fullName evidence="3">Orphan protein</fullName>
    </recommendedName>
</protein>
<keyword evidence="2" id="KW-1185">Reference proteome</keyword>
<evidence type="ECO:0008006" key="3">
    <source>
        <dbReference type="Google" id="ProtNLM"/>
    </source>
</evidence>
<name>A0ABT7ESJ1_9GAMM</name>
<evidence type="ECO:0000313" key="2">
    <source>
        <dbReference type="Proteomes" id="UP001231915"/>
    </source>
</evidence>
<reference evidence="1 2" key="1">
    <citation type="submission" date="2023-05" db="EMBL/GenBank/DDBJ databases">
        <title>Pseudoalteromonas ardens sp. nov., Pseudoalteromonas obscura sp. nov., and Pseudoalteromonas umbrosa sp. nov., isolated from the coral Montipora capitata.</title>
        <authorList>
            <person name="Thomas E.M."/>
            <person name="Smith E.M."/>
            <person name="Papke E."/>
            <person name="Shlafstein M.D."/>
            <person name="Oline D.K."/>
            <person name="Videau P."/>
            <person name="Saw J.H."/>
            <person name="Strangman W.K."/>
            <person name="Ushijima B."/>
        </authorList>
    </citation>
    <scope>NUCLEOTIDE SEQUENCE [LARGE SCALE GENOMIC DNA]</scope>
    <source>
        <strain evidence="1 2">P94</strain>
    </source>
</reference>
<accession>A0ABT7ESJ1</accession>
<dbReference type="RefSeq" id="WP_284138565.1">
    <property type="nucleotide sequence ID" value="NZ_JASJUT010000013.1"/>
</dbReference>